<sequence length="85" mass="9297">MKHRVRPSGWRGDFGWRGGEGGTWGSWTSWSHCSRSCGGGVATQTRECRQRPLGGANSLNGIVGKFQLKRGCISGDRPPSLPFFM</sequence>
<organism evidence="2 3">
    <name type="scientific">Ladona fulva</name>
    <name type="common">Scarce chaser dragonfly</name>
    <name type="synonym">Libellula fulva</name>
    <dbReference type="NCBI Taxonomy" id="123851"/>
    <lineage>
        <taxon>Eukaryota</taxon>
        <taxon>Metazoa</taxon>
        <taxon>Ecdysozoa</taxon>
        <taxon>Arthropoda</taxon>
        <taxon>Hexapoda</taxon>
        <taxon>Insecta</taxon>
        <taxon>Pterygota</taxon>
        <taxon>Palaeoptera</taxon>
        <taxon>Odonata</taxon>
        <taxon>Epiprocta</taxon>
        <taxon>Anisoptera</taxon>
        <taxon>Libelluloidea</taxon>
        <taxon>Libellulidae</taxon>
        <taxon>Ladona</taxon>
    </lineage>
</organism>
<proteinExistence type="predicted"/>
<dbReference type="OrthoDB" id="5950222at2759"/>
<dbReference type="AlphaFoldDB" id="A0A8K0NYR7"/>
<dbReference type="InterPro" id="IPR036383">
    <property type="entry name" value="TSP1_rpt_sf"/>
</dbReference>
<comment type="caution">
    <text evidence="2">The sequence shown here is derived from an EMBL/GenBank/DDBJ whole genome shotgun (WGS) entry which is preliminary data.</text>
</comment>
<name>A0A8K0NYR7_LADFU</name>
<evidence type="ECO:0000313" key="3">
    <source>
        <dbReference type="Proteomes" id="UP000792457"/>
    </source>
</evidence>
<dbReference type="SUPFAM" id="SSF82895">
    <property type="entry name" value="TSP-1 type 1 repeat"/>
    <property type="match status" value="1"/>
</dbReference>
<dbReference type="Pfam" id="PF00090">
    <property type="entry name" value="TSP_1"/>
    <property type="match status" value="1"/>
</dbReference>
<accession>A0A8K0NYR7</accession>
<dbReference type="Gene3D" id="2.20.100.10">
    <property type="entry name" value="Thrombospondin type-1 (TSP1) repeat"/>
    <property type="match status" value="1"/>
</dbReference>
<dbReference type="Proteomes" id="UP000792457">
    <property type="component" value="Unassembled WGS sequence"/>
</dbReference>
<keyword evidence="3" id="KW-1185">Reference proteome</keyword>
<evidence type="ECO:0000256" key="1">
    <source>
        <dbReference type="SAM" id="MobiDB-lite"/>
    </source>
</evidence>
<reference evidence="2" key="1">
    <citation type="submission" date="2013-04" db="EMBL/GenBank/DDBJ databases">
        <authorList>
            <person name="Qu J."/>
            <person name="Murali S.C."/>
            <person name="Bandaranaike D."/>
            <person name="Bellair M."/>
            <person name="Blankenburg K."/>
            <person name="Chao H."/>
            <person name="Dinh H."/>
            <person name="Doddapaneni H."/>
            <person name="Downs B."/>
            <person name="Dugan-Rocha S."/>
            <person name="Elkadiri S."/>
            <person name="Gnanaolivu R.D."/>
            <person name="Hernandez B."/>
            <person name="Javaid M."/>
            <person name="Jayaseelan J.C."/>
            <person name="Lee S."/>
            <person name="Li M."/>
            <person name="Ming W."/>
            <person name="Munidasa M."/>
            <person name="Muniz J."/>
            <person name="Nguyen L."/>
            <person name="Ongeri F."/>
            <person name="Osuji N."/>
            <person name="Pu L.-L."/>
            <person name="Puazo M."/>
            <person name="Qu C."/>
            <person name="Quiroz J."/>
            <person name="Raj R."/>
            <person name="Weissenberger G."/>
            <person name="Xin Y."/>
            <person name="Zou X."/>
            <person name="Han Y."/>
            <person name="Richards S."/>
            <person name="Worley K."/>
            <person name="Muzny D."/>
            <person name="Gibbs R."/>
        </authorList>
    </citation>
    <scope>NUCLEOTIDE SEQUENCE</scope>
    <source>
        <strain evidence="2">Sampled in the wild</strain>
    </source>
</reference>
<evidence type="ECO:0000313" key="2">
    <source>
        <dbReference type="EMBL" id="KAG8227016.1"/>
    </source>
</evidence>
<dbReference type="EMBL" id="KZ308307">
    <property type="protein sequence ID" value="KAG8227016.1"/>
    <property type="molecule type" value="Genomic_DNA"/>
</dbReference>
<dbReference type="PROSITE" id="PS50092">
    <property type="entry name" value="TSP1"/>
    <property type="match status" value="1"/>
</dbReference>
<gene>
    <name evidence="2" type="ORF">J437_LFUL000322</name>
</gene>
<feature type="region of interest" description="Disordered" evidence="1">
    <location>
        <begin position="1"/>
        <end position="20"/>
    </location>
</feature>
<reference evidence="2" key="2">
    <citation type="submission" date="2017-10" db="EMBL/GenBank/DDBJ databases">
        <title>Ladona fulva Genome sequencing and assembly.</title>
        <authorList>
            <person name="Murali S."/>
            <person name="Richards S."/>
            <person name="Bandaranaike D."/>
            <person name="Bellair M."/>
            <person name="Blankenburg K."/>
            <person name="Chao H."/>
            <person name="Dinh H."/>
            <person name="Doddapaneni H."/>
            <person name="Dugan-Rocha S."/>
            <person name="Elkadiri S."/>
            <person name="Gnanaolivu R."/>
            <person name="Hernandez B."/>
            <person name="Skinner E."/>
            <person name="Javaid M."/>
            <person name="Lee S."/>
            <person name="Li M."/>
            <person name="Ming W."/>
            <person name="Munidasa M."/>
            <person name="Muniz J."/>
            <person name="Nguyen L."/>
            <person name="Hughes D."/>
            <person name="Osuji N."/>
            <person name="Pu L.-L."/>
            <person name="Puazo M."/>
            <person name="Qu C."/>
            <person name="Quiroz J."/>
            <person name="Raj R."/>
            <person name="Weissenberger G."/>
            <person name="Xin Y."/>
            <person name="Zou X."/>
            <person name="Han Y."/>
            <person name="Worley K."/>
            <person name="Muzny D."/>
            <person name="Gibbs R."/>
        </authorList>
    </citation>
    <scope>NUCLEOTIDE SEQUENCE</scope>
    <source>
        <strain evidence="2">Sampled in the wild</strain>
    </source>
</reference>
<protein>
    <submittedName>
        <fullName evidence="2">Uncharacterized protein</fullName>
    </submittedName>
</protein>
<dbReference type="InterPro" id="IPR000884">
    <property type="entry name" value="TSP1_rpt"/>
</dbReference>
<dbReference type="SMART" id="SM00209">
    <property type="entry name" value="TSP1"/>
    <property type="match status" value="1"/>
</dbReference>